<keyword evidence="5" id="KW-0627">Porphyrin biosynthesis</keyword>
<dbReference type="InterPro" id="IPR003754">
    <property type="entry name" value="4pyrrol_synth_uPrphyn_synth"/>
</dbReference>
<dbReference type="FunFam" id="3.40.1010.10:FF:000001">
    <property type="entry name" value="Siroheme synthase"/>
    <property type="match status" value="1"/>
</dbReference>
<dbReference type="SUPFAM" id="SSF53790">
    <property type="entry name" value="Tetrapyrrole methylase"/>
    <property type="match status" value="1"/>
</dbReference>
<name>A0A1I0XYY1_9CLOT</name>
<dbReference type="GO" id="GO:0019354">
    <property type="term" value="P:siroheme biosynthetic process"/>
    <property type="evidence" value="ECO:0007669"/>
    <property type="project" value="InterPro"/>
</dbReference>
<accession>A0A1I0XYY1</accession>
<keyword evidence="10" id="KW-1185">Reference proteome</keyword>
<dbReference type="Gene3D" id="3.40.50.10090">
    <property type="match status" value="2"/>
</dbReference>
<dbReference type="InterPro" id="IPR050161">
    <property type="entry name" value="Siro_Cobalamin_biosynth"/>
</dbReference>
<evidence type="ECO:0000256" key="6">
    <source>
        <dbReference type="RuleBase" id="RU003960"/>
    </source>
</evidence>
<dbReference type="PANTHER" id="PTHR45790">
    <property type="entry name" value="SIROHEME SYNTHASE-RELATED"/>
    <property type="match status" value="1"/>
</dbReference>
<gene>
    <name evidence="9" type="ORF">SAMN04488528_101096</name>
</gene>
<evidence type="ECO:0000256" key="4">
    <source>
        <dbReference type="ARBA" id="ARBA00022691"/>
    </source>
</evidence>
<evidence type="ECO:0000313" key="9">
    <source>
        <dbReference type="EMBL" id="SFB06309.1"/>
    </source>
</evidence>
<dbReference type="EC" id="2.1.1.107" evidence="1"/>
<evidence type="ECO:0000256" key="5">
    <source>
        <dbReference type="ARBA" id="ARBA00023244"/>
    </source>
</evidence>
<evidence type="ECO:0000313" key="10">
    <source>
        <dbReference type="Proteomes" id="UP000198619"/>
    </source>
</evidence>
<dbReference type="InterPro" id="IPR036108">
    <property type="entry name" value="4pyrrol_syn_uPrphyn_synt_sf"/>
</dbReference>
<evidence type="ECO:0000256" key="2">
    <source>
        <dbReference type="ARBA" id="ARBA00022603"/>
    </source>
</evidence>
<evidence type="ECO:0000259" key="8">
    <source>
        <dbReference type="Pfam" id="PF02602"/>
    </source>
</evidence>
<dbReference type="Pfam" id="PF02602">
    <property type="entry name" value="HEM4"/>
    <property type="match status" value="1"/>
</dbReference>
<dbReference type="EMBL" id="FOKI01000010">
    <property type="protein sequence ID" value="SFB06309.1"/>
    <property type="molecule type" value="Genomic_DNA"/>
</dbReference>
<dbReference type="InterPro" id="IPR006366">
    <property type="entry name" value="CobA/CysG_C"/>
</dbReference>
<dbReference type="Pfam" id="PF00590">
    <property type="entry name" value="TP_methylase"/>
    <property type="match status" value="1"/>
</dbReference>
<dbReference type="AlphaFoldDB" id="A0A1I0XYY1"/>
<reference evidence="9 10" key="1">
    <citation type="submission" date="2016-10" db="EMBL/GenBank/DDBJ databases">
        <authorList>
            <person name="de Groot N.N."/>
        </authorList>
    </citation>
    <scope>NUCLEOTIDE SEQUENCE [LARGE SCALE GENOMIC DNA]</scope>
    <source>
        <strain evidence="9 10">DSM 12271</strain>
    </source>
</reference>
<dbReference type="SUPFAM" id="SSF69618">
    <property type="entry name" value="HemD-like"/>
    <property type="match status" value="1"/>
</dbReference>
<evidence type="ECO:0000259" key="7">
    <source>
        <dbReference type="Pfam" id="PF00590"/>
    </source>
</evidence>
<dbReference type="NCBIfam" id="TIGR01469">
    <property type="entry name" value="cobA_cysG_Cterm"/>
    <property type="match status" value="1"/>
</dbReference>
<organism evidence="9 10">
    <name type="scientific">Clostridium frigidicarnis</name>
    <dbReference type="NCBI Taxonomy" id="84698"/>
    <lineage>
        <taxon>Bacteria</taxon>
        <taxon>Bacillati</taxon>
        <taxon>Bacillota</taxon>
        <taxon>Clostridia</taxon>
        <taxon>Eubacteriales</taxon>
        <taxon>Clostridiaceae</taxon>
        <taxon>Clostridium</taxon>
    </lineage>
</organism>
<dbReference type="OrthoDB" id="9815856at2"/>
<dbReference type="NCBIfam" id="NF004790">
    <property type="entry name" value="PRK06136.1"/>
    <property type="match status" value="1"/>
</dbReference>
<dbReference type="PROSITE" id="PS00839">
    <property type="entry name" value="SUMT_1"/>
    <property type="match status" value="1"/>
</dbReference>
<evidence type="ECO:0000256" key="1">
    <source>
        <dbReference type="ARBA" id="ARBA00012162"/>
    </source>
</evidence>
<comment type="similarity">
    <text evidence="6">Belongs to the precorrin methyltransferase family.</text>
</comment>
<dbReference type="CDD" id="cd11642">
    <property type="entry name" value="SUMT"/>
    <property type="match status" value="1"/>
</dbReference>
<protein>
    <recommendedName>
        <fullName evidence="1">uroporphyrinogen-III C-methyltransferase</fullName>
        <ecNumber evidence="1">2.1.1.107</ecNumber>
    </recommendedName>
</protein>
<dbReference type="GO" id="GO:0004851">
    <property type="term" value="F:uroporphyrin-III C-methyltransferase activity"/>
    <property type="evidence" value="ECO:0007669"/>
    <property type="project" value="UniProtKB-EC"/>
</dbReference>
<dbReference type="InterPro" id="IPR014776">
    <property type="entry name" value="4pyrrole_Mease_sub2"/>
</dbReference>
<dbReference type="InterPro" id="IPR035996">
    <property type="entry name" value="4pyrrol_Methylase_sf"/>
</dbReference>
<dbReference type="InterPro" id="IPR003043">
    <property type="entry name" value="Uropor_MeTrfase_CS"/>
</dbReference>
<dbReference type="GO" id="GO:0004852">
    <property type="term" value="F:uroporphyrinogen-III synthase activity"/>
    <property type="evidence" value="ECO:0007669"/>
    <property type="project" value="InterPro"/>
</dbReference>
<feature type="domain" description="Tetrapyrrole methylase" evidence="7">
    <location>
        <begin position="3"/>
        <end position="212"/>
    </location>
</feature>
<dbReference type="Gene3D" id="3.30.950.10">
    <property type="entry name" value="Methyltransferase, Cobalt-precorrin-4 Transmethylase, Domain 2"/>
    <property type="match status" value="1"/>
</dbReference>
<dbReference type="RefSeq" id="WP_090040517.1">
    <property type="nucleotide sequence ID" value="NZ_FOKI01000010.1"/>
</dbReference>
<dbReference type="GO" id="GO:0032259">
    <property type="term" value="P:methylation"/>
    <property type="evidence" value="ECO:0007669"/>
    <property type="project" value="UniProtKB-KW"/>
</dbReference>
<dbReference type="CDD" id="cd06578">
    <property type="entry name" value="HemD"/>
    <property type="match status" value="1"/>
</dbReference>
<sequence>MAKVYIIGAGPGDTELLTVKAQRVLGKCTAVLYDRLVGGNILKYLNDDCEIYYCGKEPGCHYKTQDEINSMIVELAKKGHVVGRIKGGDPYVFGRGGEEVLSLLEENIQFEVIPGITSAISVLSYAGIPVTHRAISQSFHIITGMSSVSSKVNWEALGKIDGTLIFLMGVENIGTISSNLIKYGKDENTPCGIVRRGTTANQRKLITTLKDAERMIKEENFKSPCIIVVGDVVQFNDKFNWYEKKELFGTNLCITRPKGLGDSLSEKIKDLGGEVTEIPAIEIKKTPEVLDDILDKLNTYDYIVLTSINAVNIFFNYLVQKNIDIRTIKADFAVIGNATEAVLKKRGIISKIKGKDFTGEGLLNALYPEINKNHRILIPCSLSSRTLLRDELEKRAMEVNCKYIYEPIIPKRINNRAFDDVNVVLYTSPSIVNNMIKIFGLESLKKKQSIAIGPITQKVLENNGIDSIICDRPEEQAIINTLINFGRNTKC</sequence>
<dbReference type="FunFam" id="3.30.950.10:FF:000001">
    <property type="entry name" value="Siroheme synthase"/>
    <property type="match status" value="1"/>
</dbReference>
<feature type="domain" description="Tetrapyrrole biosynthesis uroporphyrinogen III synthase" evidence="8">
    <location>
        <begin position="262"/>
        <end position="479"/>
    </location>
</feature>
<dbReference type="Gene3D" id="3.40.1010.10">
    <property type="entry name" value="Cobalt-precorrin-4 Transmethylase, Domain 1"/>
    <property type="match status" value="1"/>
</dbReference>
<evidence type="ECO:0000256" key="3">
    <source>
        <dbReference type="ARBA" id="ARBA00022679"/>
    </source>
</evidence>
<dbReference type="PROSITE" id="PS00840">
    <property type="entry name" value="SUMT_2"/>
    <property type="match status" value="1"/>
</dbReference>
<keyword evidence="2 6" id="KW-0489">Methyltransferase</keyword>
<dbReference type="InterPro" id="IPR000878">
    <property type="entry name" value="4pyrrol_Mease"/>
</dbReference>
<dbReference type="Proteomes" id="UP000198619">
    <property type="component" value="Unassembled WGS sequence"/>
</dbReference>
<dbReference type="InterPro" id="IPR014777">
    <property type="entry name" value="4pyrrole_Mease_sub1"/>
</dbReference>
<keyword evidence="4" id="KW-0949">S-adenosyl-L-methionine</keyword>
<proteinExistence type="inferred from homology"/>
<dbReference type="STRING" id="84698.SAMN04488528_101096"/>
<dbReference type="PANTHER" id="PTHR45790:SF3">
    <property type="entry name" value="S-ADENOSYL-L-METHIONINE-DEPENDENT UROPORPHYRINOGEN III METHYLTRANSFERASE, CHLOROPLASTIC"/>
    <property type="match status" value="1"/>
</dbReference>
<keyword evidence="3 6" id="KW-0808">Transferase</keyword>